<evidence type="ECO:0008006" key="3">
    <source>
        <dbReference type="Google" id="ProtNLM"/>
    </source>
</evidence>
<dbReference type="Pfam" id="PF01371">
    <property type="entry name" value="Trp_repressor"/>
    <property type="match status" value="1"/>
</dbReference>
<gene>
    <name evidence="1" type="ORF">A2999_01385</name>
</gene>
<dbReference type="SUPFAM" id="SSF48295">
    <property type="entry name" value="TrpR-like"/>
    <property type="match status" value="1"/>
</dbReference>
<dbReference type="InterPro" id="IPR010921">
    <property type="entry name" value="Trp_repressor/repl_initiator"/>
</dbReference>
<reference evidence="1 2" key="1">
    <citation type="journal article" date="2016" name="Nat. Commun.">
        <title>Thousands of microbial genomes shed light on interconnected biogeochemical processes in an aquifer system.</title>
        <authorList>
            <person name="Anantharaman K."/>
            <person name="Brown C.T."/>
            <person name="Hug L.A."/>
            <person name="Sharon I."/>
            <person name="Castelle C.J."/>
            <person name="Probst A.J."/>
            <person name="Thomas B.C."/>
            <person name="Singh A."/>
            <person name="Wilkins M.J."/>
            <person name="Karaoz U."/>
            <person name="Brodie E.L."/>
            <person name="Williams K.H."/>
            <person name="Hubbard S.S."/>
            <person name="Banfield J.F."/>
        </authorList>
    </citation>
    <scope>NUCLEOTIDE SEQUENCE [LARGE SCALE GENOMIC DNA]</scope>
</reference>
<evidence type="ECO:0000313" key="2">
    <source>
        <dbReference type="Proteomes" id="UP000178798"/>
    </source>
</evidence>
<evidence type="ECO:0000313" key="1">
    <source>
        <dbReference type="EMBL" id="OGM90441.1"/>
    </source>
</evidence>
<organism evidence="1 2">
    <name type="scientific">Candidatus Wolfebacteria bacterium RIFCSPLOWO2_01_FULL_38_11</name>
    <dbReference type="NCBI Taxonomy" id="1802556"/>
    <lineage>
        <taxon>Bacteria</taxon>
        <taxon>Candidatus Wolfeibacteriota</taxon>
    </lineage>
</organism>
<dbReference type="GO" id="GO:0003700">
    <property type="term" value="F:DNA-binding transcription factor activity"/>
    <property type="evidence" value="ECO:0007669"/>
    <property type="project" value="InterPro"/>
</dbReference>
<dbReference type="InterPro" id="IPR038116">
    <property type="entry name" value="TrpR-like_sf"/>
</dbReference>
<dbReference type="GO" id="GO:0043565">
    <property type="term" value="F:sequence-specific DNA binding"/>
    <property type="evidence" value="ECO:0007669"/>
    <property type="project" value="InterPro"/>
</dbReference>
<sequence>MESFSNFKSRKEWEEFIWQKFTERLKNTKTSEQLKEILESVLGSREKNFMIKRLIAIALISQNKTYREIGEIIWLSPNTISSVKKNLFRKSIYSGYKKSDIKFDKNNKKKISKKEWADAALDLLNLFDRIPLPPMGKGRWRFLDMDYQDRIKYGRKR</sequence>
<protein>
    <recommendedName>
        <fullName evidence="3">HTH luxR-type domain-containing protein</fullName>
    </recommendedName>
</protein>
<accession>A0A1F8DP94</accession>
<dbReference type="AlphaFoldDB" id="A0A1F8DP94"/>
<dbReference type="Proteomes" id="UP000178798">
    <property type="component" value="Unassembled WGS sequence"/>
</dbReference>
<name>A0A1F8DP94_9BACT</name>
<comment type="caution">
    <text evidence="1">The sequence shown here is derived from an EMBL/GenBank/DDBJ whole genome shotgun (WGS) entry which is preliminary data.</text>
</comment>
<dbReference type="Gene3D" id="1.10.1270.10">
    <property type="entry name" value="TrpR-like"/>
    <property type="match status" value="1"/>
</dbReference>
<dbReference type="EMBL" id="MGIQ01000021">
    <property type="protein sequence ID" value="OGM90441.1"/>
    <property type="molecule type" value="Genomic_DNA"/>
</dbReference>
<dbReference type="InterPro" id="IPR000831">
    <property type="entry name" value="Trp_repress"/>
</dbReference>
<proteinExistence type="predicted"/>